<keyword evidence="1" id="KW-0812">Transmembrane</keyword>
<feature type="transmembrane region" description="Helical" evidence="1">
    <location>
        <begin position="142"/>
        <end position="162"/>
    </location>
</feature>
<evidence type="ECO:0000313" key="3">
    <source>
        <dbReference type="Proteomes" id="UP001268683"/>
    </source>
</evidence>
<feature type="transmembrane region" description="Helical" evidence="1">
    <location>
        <begin position="194"/>
        <end position="221"/>
    </location>
</feature>
<sequence>MAHLHTQLIAFGMIQARASVFGAVLLFFIILTEFIYPSDFFLHRYDFLLLTAVLTQIFLVVTKMESIKEVKVILIFHFVATGMELFKTLPSIGSWAYPGAEDALFSLGTVPLFAGFMYSAVGSFIARAWRLMALKFDPFPQPWVTLSLSFLIYLNFFIHHYIWDLRYILLTASLGLYWKTTITFTVGREQHKMPFLLAAFLTAFFVWIAENIATFSSIWLYPNQKFGWQLVSPDKMLAWYLLLLLSFGLVSLLYKERRKDLSNP</sequence>
<dbReference type="AlphaFoldDB" id="A0AA52EHE3"/>
<accession>A0AA52EHE3</accession>
<dbReference type="PIRSF" id="PIRSF009141">
    <property type="entry name" value="UCP009141"/>
    <property type="match status" value="1"/>
</dbReference>
<feature type="transmembrane region" description="Helical" evidence="1">
    <location>
        <begin position="18"/>
        <end position="36"/>
    </location>
</feature>
<keyword evidence="1" id="KW-0472">Membrane</keyword>
<protein>
    <submittedName>
        <fullName evidence="2">DUF817 domain-containing protein</fullName>
    </submittedName>
</protein>
<dbReference type="InterPro" id="IPR008535">
    <property type="entry name" value="DUF817"/>
</dbReference>
<dbReference type="EMBL" id="CP123872">
    <property type="protein sequence ID" value="WND02554.1"/>
    <property type="molecule type" value="Genomic_DNA"/>
</dbReference>
<evidence type="ECO:0000313" key="2">
    <source>
        <dbReference type="EMBL" id="WND02554.1"/>
    </source>
</evidence>
<keyword evidence="1" id="KW-1133">Transmembrane helix</keyword>
<organism evidence="2 3">
    <name type="scientific">Temperatibacter marinus</name>
    <dbReference type="NCBI Taxonomy" id="1456591"/>
    <lineage>
        <taxon>Bacteria</taxon>
        <taxon>Pseudomonadati</taxon>
        <taxon>Pseudomonadota</taxon>
        <taxon>Alphaproteobacteria</taxon>
        <taxon>Kordiimonadales</taxon>
        <taxon>Temperatibacteraceae</taxon>
        <taxon>Temperatibacter</taxon>
    </lineage>
</organism>
<dbReference type="Pfam" id="PF05675">
    <property type="entry name" value="DUF817"/>
    <property type="match status" value="1"/>
</dbReference>
<gene>
    <name evidence="2" type="ORF">QGN29_13455</name>
</gene>
<proteinExistence type="predicted"/>
<dbReference type="RefSeq" id="WP_310798389.1">
    <property type="nucleotide sequence ID" value="NZ_CP123872.1"/>
</dbReference>
<feature type="transmembrane region" description="Helical" evidence="1">
    <location>
        <begin position="168"/>
        <end position="187"/>
    </location>
</feature>
<feature type="transmembrane region" description="Helical" evidence="1">
    <location>
        <begin position="103"/>
        <end position="121"/>
    </location>
</feature>
<dbReference type="KEGG" id="tmk:QGN29_13455"/>
<reference evidence="2" key="1">
    <citation type="submission" date="2023-04" db="EMBL/GenBank/DDBJ databases">
        <title>Complete genome sequence of Temperatibacter marinus.</title>
        <authorList>
            <person name="Rong J.-C."/>
            <person name="Yi M.-L."/>
            <person name="Zhao Q."/>
        </authorList>
    </citation>
    <scope>NUCLEOTIDE SEQUENCE</scope>
    <source>
        <strain evidence="2">NBRC 110045</strain>
    </source>
</reference>
<evidence type="ECO:0000256" key="1">
    <source>
        <dbReference type="SAM" id="Phobius"/>
    </source>
</evidence>
<name>A0AA52EHE3_9PROT</name>
<dbReference type="Proteomes" id="UP001268683">
    <property type="component" value="Chromosome"/>
</dbReference>
<feature type="transmembrane region" description="Helical" evidence="1">
    <location>
        <begin position="236"/>
        <end position="254"/>
    </location>
</feature>
<keyword evidence="3" id="KW-1185">Reference proteome</keyword>
<feature type="transmembrane region" description="Helical" evidence="1">
    <location>
        <begin position="73"/>
        <end position="97"/>
    </location>
</feature>
<feature type="transmembrane region" description="Helical" evidence="1">
    <location>
        <begin position="42"/>
        <end position="61"/>
    </location>
</feature>